<proteinExistence type="predicted"/>
<keyword evidence="2" id="KW-1185">Reference proteome</keyword>
<reference evidence="1 2" key="1">
    <citation type="journal article" date="2016" name="Mol. Biol. Evol.">
        <title>Genome-Wide Survey of Gut Fungi (Harpellales) Reveals the First Horizontally Transferred Ubiquitin Gene from a Mosquito Host.</title>
        <authorList>
            <person name="Wang Y."/>
            <person name="White M.M."/>
            <person name="Kvist S."/>
            <person name="Moncalvo J.M."/>
        </authorList>
    </citation>
    <scope>NUCLEOTIDE SEQUENCE [LARGE SCALE GENOMIC DNA]</scope>
    <source>
        <strain evidence="1 2">ALG-7-W6</strain>
    </source>
</reference>
<evidence type="ECO:0000313" key="2">
    <source>
        <dbReference type="Proteomes" id="UP000187455"/>
    </source>
</evidence>
<dbReference type="AlphaFoldDB" id="A0A1R0H354"/>
<protein>
    <submittedName>
        <fullName evidence="1">Uncharacterized protein</fullName>
    </submittedName>
</protein>
<organism evidence="1 2">
    <name type="scientific">Smittium mucronatum</name>
    <dbReference type="NCBI Taxonomy" id="133383"/>
    <lineage>
        <taxon>Eukaryota</taxon>
        <taxon>Fungi</taxon>
        <taxon>Fungi incertae sedis</taxon>
        <taxon>Zoopagomycota</taxon>
        <taxon>Kickxellomycotina</taxon>
        <taxon>Harpellomycetes</taxon>
        <taxon>Harpellales</taxon>
        <taxon>Legeriomycetaceae</taxon>
        <taxon>Smittium</taxon>
    </lineage>
</organism>
<evidence type="ECO:0000313" key="1">
    <source>
        <dbReference type="EMBL" id="OLY83576.1"/>
    </source>
</evidence>
<gene>
    <name evidence="1" type="ORF">AYI68_g2278</name>
</gene>
<dbReference type="EMBL" id="LSSL01000837">
    <property type="protein sequence ID" value="OLY83576.1"/>
    <property type="molecule type" value="Genomic_DNA"/>
</dbReference>
<name>A0A1R0H354_9FUNG</name>
<dbReference type="Proteomes" id="UP000187455">
    <property type="component" value="Unassembled WGS sequence"/>
</dbReference>
<accession>A0A1R0H354</accession>
<sequence length="77" mass="8522">MSKCIVRPSSDWTEESLSLNSSFEKSLLLFAISLTILSCSCIVRRRFLFDEVDSETSLVTSSVTISESTSSTSKEDC</sequence>
<comment type="caution">
    <text evidence="1">The sequence shown here is derived from an EMBL/GenBank/DDBJ whole genome shotgun (WGS) entry which is preliminary data.</text>
</comment>